<organism evidence="4 5">
    <name type="scientific">Actinoallomurus spadix</name>
    <dbReference type="NCBI Taxonomy" id="79912"/>
    <lineage>
        <taxon>Bacteria</taxon>
        <taxon>Bacillati</taxon>
        <taxon>Actinomycetota</taxon>
        <taxon>Actinomycetes</taxon>
        <taxon>Streptosporangiales</taxon>
        <taxon>Thermomonosporaceae</taxon>
        <taxon>Actinoallomurus</taxon>
    </lineage>
</organism>
<dbReference type="RefSeq" id="WP_252803453.1">
    <property type="nucleotide sequence ID" value="NZ_BAAABM010000064.1"/>
</dbReference>
<dbReference type="CDD" id="cd01043">
    <property type="entry name" value="DPS"/>
    <property type="match status" value="1"/>
</dbReference>
<keyword evidence="5" id="KW-1185">Reference proteome</keyword>
<comment type="caution">
    <text evidence="4">The sequence shown here is derived from an EMBL/GenBank/DDBJ whole genome shotgun (WGS) entry which is preliminary data.</text>
</comment>
<evidence type="ECO:0000259" key="3">
    <source>
        <dbReference type="Pfam" id="PF00210"/>
    </source>
</evidence>
<evidence type="ECO:0000256" key="2">
    <source>
        <dbReference type="RuleBase" id="RU003875"/>
    </source>
</evidence>
<dbReference type="InterPro" id="IPR009078">
    <property type="entry name" value="Ferritin-like_SF"/>
</dbReference>
<dbReference type="SUPFAM" id="SSF47240">
    <property type="entry name" value="Ferritin-like"/>
    <property type="match status" value="1"/>
</dbReference>
<dbReference type="InterPro" id="IPR002177">
    <property type="entry name" value="DPS_DNA-bd"/>
</dbReference>
<dbReference type="PROSITE" id="PS00818">
    <property type="entry name" value="DPS_1"/>
    <property type="match status" value="1"/>
</dbReference>
<proteinExistence type="inferred from homology"/>
<reference evidence="5" key="1">
    <citation type="journal article" date="2019" name="Int. J. Syst. Evol. Microbiol.">
        <title>The Global Catalogue of Microorganisms (GCM) 10K type strain sequencing project: providing services to taxonomists for standard genome sequencing and annotation.</title>
        <authorList>
            <consortium name="The Broad Institute Genomics Platform"/>
            <consortium name="The Broad Institute Genome Sequencing Center for Infectious Disease"/>
            <person name="Wu L."/>
            <person name="Ma J."/>
        </authorList>
    </citation>
    <scope>NUCLEOTIDE SEQUENCE [LARGE SCALE GENOMIC DNA]</scope>
    <source>
        <strain evidence="5">JCM 3146</strain>
    </source>
</reference>
<dbReference type="EMBL" id="BAAABM010000064">
    <property type="protein sequence ID" value="GAA0364914.1"/>
    <property type="molecule type" value="Genomic_DNA"/>
</dbReference>
<dbReference type="Proteomes" id="UP001501822">
    <property type="component" value="Unassembled WGS sequence"/>
</dbReference>
<dbReference type="PANTHER" id="PTHR42932:SF2">
    <property type="entry name" value="DNA PROTECTION DURING STARVATION PROTEIN 1"/>
    <property type="match status" value="1"/>
</dbReference>
<evidence type="ECO:0000313" key="5">
    <source>
        <dbReference type="Proteomes" id="UP001501822"/>
    </source>
</evidence>
<accession>A0ABP3H8L0</accession>
<name>A0ABP3H8L0_9ACTN</name>
<dbReference type="InterPro" id="IPR023188">
    <property type="entry name" value="DPS_DNA-bd_CS"/>
</dbReference>
<dbReference type="InterPro" id="IPR012347">
    <property type="entry name" value="Ferritin-like"/>
</dbReference>
<dbReference type="Pfam" id="PF00210">
    <property type="entry name" value="Ferritin"/>
    <property type="match status" value="1"/>
</dbReference>
<evidence type="ECO:0000313" key="4">
    <source>
        <dbReference type="EMBL" id="GAA0364914.1"/>
    </source>
</evidence>
<dbReference type="Gene3D" id="1.20.1260.10">
    <property type="match status" value="1"/>
</dbReference>
<dbReference type="PANTHER" id="PTHR42932">
    <property type="entry name" value="GENERAL STRESS PROTEIN 20U"/>
    <property type="match status" value="1"/>
</dbReference>
<dbReference type="InterPro" id="IPR008331">
    <property type="entry name" value="Ferritin_DPS_dom"/>
</dbReference>
<comment type="similarity">
    <text evidence="1 2">Belongs to the Dps family.</text>
</comment>
<sequence length="155" mass="17377">MSTVKSPLSDDARKVTGAVLQESLVDLVDLHLLGKQAHWNLTGRNFRSLHLQLDELVEVARTHADTVAERAVAIGVHPDGRARTVADTTKVHQLDAGHLQDDKVIAAITDLLAQMIQRFRDRIETTDDSDLVSQDLLIDIAQDLEKQHWMFEAQR</sequence>
<gene>
    <name evidence="4" type="ORF">GCM10010151_63620</name>
</gene>
<dbReference type="PIRSF" id="PIRSF005900">
    <property type="entry name" value="Dps"/>
    <property type="match status" value="1"/>
</dbReference>
<feature type="domain" description="Ferritin/DPS" evidence="3">
    <location>
        <begin position="19"/>
        <end position="154"/>
    </location>
</feature>
<protein>
    <submittedName>
        <fullName evidence="4">DNA starvation/stationary phase protection protein</fullName>
    </submittedName>
</protein>
<dbReference type="PRINTS" id="PR01346">
    <property type="entry name" value="HELNAPAPROT"/>
</dbReference>
<evidence type="ECO:0000256" key="1">
    <source>
        <dbReference type="ARBA" id="ARBA00009497"/>
    </source>
</evidence>